<accession>A0A5E6YE42</accession>
<dbReference type="RefSeq" id="WP_150628215.1">
    <property type="nucleotide sequence ID" value="NZ_CABVHO010000002.1"/>
</dbReference>
<dbReference type="OrthoDB" id="8094406at2"/>
<evidence type="ECO:0000313" key="2">
    <source>
        <dbReference type="EMBL" id="VVN51137.1"/>
    </source>
</evidence>
<dbReference type="Pfam" id="PF03235">
    <property type="entry name" value="GmrSD_N"/>
    <property type="match status" value="1"/>
</dbReference>
<dbReference type="AlphaFoldDB" id="A0A5E6YE42"/>
<name>A0A5E6YE42_PSEFL</name>
<dbReference type="EMBL" id="CABVHO010000002">
    <property type="protein sequence ID" value="VVN51137.1"/>
    <property type="molecule type" value="Genomic_DNA"/>
</dbReference>
<protein>
    <recommendedName>
        <fullName evidence="1">GmrSD restriction endonucleases N-terminal domain-containing protein</fullName>
    </recommendedName>
</protein>
<dbReference type="PANTHER" id="PTHR39639">
    <property type="entry name" value="CHROMOSOME 16, WHOLE GENOME SHOTGUN SEQUENCE"/>
    <property type="match status" value="1"/>
</dbReference>
<dbReference type="InterPro" id="IPR004919">
    <property type="entry name" value="GmrSD_N"/>
</dbReference>
<sequence length="396" mass="45405">MQFKKSDPDIETIISRIVRGDVVIDSDYSKNNRWSEIKKQQLIDTIIRDWYVPPVYLVVEKNTGRLEVVDGRERLGAIKEFVDGWLRVDGFTSPWDRIVHGLHGCSFNDLPEEVKNSFLRFSIGFVVIDDYSHGESGELFKRLSHRSGLTGAEQRNSYYGPMRSQVKAFVSNLERRGVGKDFLGFSNSRMAYDDVMSRVAILIERGGLDFKITSDDLSSWYSAEDSLADSTVMAMENVLLKLYEVSCVGSVPRFNKSTLVTWLLFLARLITNGLGWVGSNVIHDFMHYFDARLRDAMEPDQYSEDFQQAQVLLEMYRHRSSIKVDEVSSVILRDAAVWVLFFQYVNFVNYYDDLNVDMPSLKALQSLVRENVSIFSSEEEVSKIILTSGWGAFICR</sequence>
<reference evidence="2 3" key="1">
    <citation type="submission" date="2019-09" db="EMBL/GenBank/DDBJ databases">
        <authorList>
            <person name="Chandra G."/>
            <person name="Truman W A."/>
        </authorList>
    </citation>
    <scope>NUCLEOTIDE SEQUENCE [LARGE SCALE GENOMIC DNA]</scope>
    <source>
        <strain evidence="2">PS685</strain>
    </source>
</reference>
<proteinExistence type="predicted"/>
<dbReference type="PANTHER" id="PTHR39639:SF1">
    <property type="entry name" value="DUF262 DOMAIN-CONTAINING PROTEIN"/>
    <property type="match status" value="1"/>
</dbReference>
<evidence type="ECO:0000313" key="3">
    <source>
        <dbReference type="Proteomes" id="UP000326437"/>
    </source>
</evidence>
<evidence type="ECO:0000259" key="1">
    <source>
        <dbReference type="Pfam" id="PF03235"/>
    </source>
</evidence>
<organism evidence="2 3">
    <name type="scientific">Pseudomonas fluorescens</name>
    <dbReference type="NCBI Taxonomy" id="294"/>
    <lineage>
        <taxon>Bacteria</taxon>
        <taxon>Pseudomonadati</taxon>
        <taxon>Pseudomonadota</taxon>
        <taxon>Gammaproteobacteria</taxon>
        <taxon>Pseudomonadales</taxon>
        <taxon>Pseudomonadaceae</taxon>
        <taxon>Pseudomonas</taxon>
    </lineage>
</organism>
<dbReference type="Proteomes" id="UP000326437">
    <property type="component" value="Unassembled WGS sequence"/>
</dbReference>
<feature type="domain" description="GmrSD restriction endonucleases N-terminal" evidence="1">
    <location>
        <begin position="12"/>
        <end position="125"/>
    </location>
</feature>
<gene>
    <name evidence="2" type="ORF">PS685_00562</name>
</gene>